<evidence type="ECO:0000313" key="1">
    <source>
        <dbReference type="EMBL" id="EON31313.1"/>
    </source>
</evidence>
<name>R7Y5H5_9ACTN</name>
<comment type="caution">
    <text evidence="1">The sequence shown here is derived from an EMBL/GenBank/DDBJ whole genome shotgun (WGS) entry which is preliminary data.</text>
</comment>
<gene>
    <name evidence="1" type="ORF">GTC6_18316</name>
</gene>
<reference evidence="1 2" key="1">
    <citation type="journal article" date="2013" name="Genome Announc.">
        <title>Draft Genome Sequence of a Benzothiophene-Desulfurizing Bacterium, Gordona terrae Strain C-6.</title>
        <authorList>
            <person name="Wang W."/>
            <person name="Ma T."/>
            <person name="Ren Y."/>
            <person name="Li G."/>
        </authorList>
    </citation>
    <scope>NUCLEOTIDE SEQUENCE [LARGE SCALE GENOMIC DNA]</scope>
    <source>
        <strain evidence="1 2">C-6</strain>
    </source>
</reference>
<dbReference type="Proteomes" id="UP000013569">
    <property type="component" value="Unassembled WGS sequence"/>
</dbReference>
<organism evidence="1 2">
    <name type="scientific">Gordonia terrae C-6</name>
    <dbReference type="NCBI Taxonomy" id="1316928"/>
    <lineage>
        <taxon>Bacteria</taxon>
        <taxon>Bacillati</taxon>
        <taxon>Actinomycetota</taxon>
        <taxon>Actinomycetes</taxon>
        <taxon>Mycobacteriales</taxon>
        <taxon>Gordoniaceae</taxon>
        <taxon>Gordonia</taxon>
    </lineage>
</organism>
<dbReference type="RefSeq" id="WP_010844054.1">
    <property type="nucleotide sequence ID" value="NZ_AQPW01000027.1"/>
</dbReference>
<dbReference type="AlphaFoldDB" id="R7Y5H5"/>
<accession>R7Y5H5</accession>
<proteinExistence type="predicted"/>
<evidence type="ECO:0000313" key="2">
    <source>
        <dbReference type="Proteomes" id="UP000013569"/>
    </source>
</evidence>
<sequence length="115" mass="13406">MRIRVEPNTVRVHERADLRTLSVSTTLDGTETSEQLRRRGIGYVDGDSAHINSMWLQSLGEDRRWHDDLRELFSFAECHGWFDGVYLRARLETTPVPDVRPVPRFRPRSRADASR</sequence>
<dbReference type="PATRIC" id="fig|1316928.3.peg.3702"/>
<dbReference type="OrthoDB" id="4376418at2"/>
<dbReference type="EMBL" id="AQPW01000027">
    <property type="protein sequence ID" value="EON31313.1"/>
    <property type="molecule type" value="Genomic_DNA"/>
</dbReference>
<protein>
    <submittedName>
        <fullName evidence="1">Uncharacterized protein</fullName>
    </submittedName>
</protein>